<dbReference type="Gramene" id="Psat05G0078400-T1">
    <property type="protein sequence ID" value="KAI5403349.1"/>
    <property type="gene ID" value="KIW84_050784"/>
</dbReference>
<feature type="domain" description="Helitron helicase-like" evidence="1">
    <location>
        <begin position="159"/>
        <end position="280"/>
    </location>
</feature>
<organism evidence="2 3">
    <name type="scientific">Pisum sativum</name>
    <name type="common">Garden pea</name>
    <name type="synonym">Lathyrus oleraceus</name>
    <dbReference type="NCBI Taxonomy" id="3888"/>
    <lineage>
        <taxon>Eukaryota</taxon>
        <taxon>Viridiplantae</taxon>
        <taxon>Streptophyta</taxon>
        <taxon>Embryophyta</taxon>
        <taxon>Tracheophyta</taxon>
        <taxon>Spermatophyta</taxon>
        <taxon>Magnoliopsida</taxon>
        <taxon>eudicotyledons</taxon>
        <taxon>Gunneridae</taxon>
        <taxon>Pentapetalae</taxon>
        <taxon>rosids</taxon>
        <taxon>fabids</taxon>
        <taxon>Fabales</taxon>
        <taxon>Fabaceae</taxon>
        <taxon>Papilionoideae</taxon>
        <taxon>50 kb inversion clade</taxon>
        <taxon>NPAAA clade</taxon>
        <taxon>Hologalegina</taxon>
        <taxon>IRL clade</taxon>
        <taxon>Fabeae</taxon>
        <taxon>Lathyrus</taxon>
    </lineage>
</organism>
<dbReference type="Pfam" id="PF14214">
    <property type="entry name" value="Helitron_like_N"/>
    <property type="match status" value="1"/>
</dbReference>
<evidence type="ECO:0000313" key="2">
    <source>
        <dbReference type="EMBL" id="KAI5403349.1"/>
    </source>
</evidence>
<dbReference type="Proteomes" id="UP001058974">
    <property type="component" value="Chromosome 5"/>
</dbReference>
<evidence type="ECO:0000259" key="1">
    <source>
        <dbReference type="Pfam" id="PF14214"/>
    </source>
</evidence>
<name>A0A9D4WIC5_PEA</name>
<reference evidence="2 3" key="1">
    <citation type="journal article" date="2022" name="Nat. Genet.">
        <title>Improved pea reference genome and pan-genome highlight genomic features and evolutionary characteristics.</title>
        <authorList>
            <person name="Yang T."/>
            <person name="Liu R."/>
            <person name="Luo Y."/>
            <person name="Hu S."/>
            <person name="Wang D."/>
            <person name="Wang C."/>
            <person name="Pandey M.K."/>
            <person name="Ge S."/>
            <person name="Xu Q."/>
            <person name="Li N."/>
            <person name="Li G."/>
            <person name="Huang Y."/>
            <person name="Saxena R.K."/>
            <person name="Ji Y."/>
            <person name="Li M."/>
            <person name="Yan X."/>
            <person name="He Y."/>
            <person name="Liu Y."/>
            <person name="Wang X."/>
            <person name="Xiang C."/>
            <person name="Varshney R.K."/>
            <person name="Ding H."/>
            <person name="Gao S."/>
            <person name="Zong X."/>
        </authorList>
    </citation>
    <scope>NUCLEOTIDE SEQUENCE [LARGE SCALE GENOMIC DNA]</scope>
    <source>
        <strain evidence="2 3">cv. Zhongwan 6</strain>
    </source>
</reference>
<proteinExistence type="predicted"/>
<gene>
    <name evidence="2" type="ORF">KIW84_050784</name>
</gene>
<comment type="caution">
    <text evidence="2">The sequence shown here is derived from an EMBL/GenBank/DDBJ whole genome shotgun (WGS) entry which is preliminary data.</text>
</comment>
<accession>A0A9D4WIC5</accession>
<dbReference type="InterPro" id="IPR025476">
    <property type="entry name" value="Helitron_helicase-like"/>
</dbReference>
<protein>
    <recommendedName>
        <fullName evidence="1">Helitron helicase-like domain-containing protein</fullName>
    </recommendedName>
</protein>
<dbReference type="PANTHER" id="PTHR45786:SF66">
    <property type="entry name" value="HOOK MOTIF PROTEIN, PUTATIVE-RELATED"/>
    <property type="match status" value="1"/>
</dbReference>
<keyword evidence="3" id="KW-1185">Reference proteome</keyword>
<dbReference type="EMBL" id="JAMSHJ010000005">
    <property type="protein sequence ID" value="KAI5403349.1"/>
    <property type="molecule type" value="Genomic_DNA"/>
</dbReference>
<dbReference type="AlphaFoldDB" id="A0A9D4WIC5"/>
<sequence>MMFTFTSPGAKLDNRFNKGRGPPTLRIQGQSCHHIESLLPHEGQPLKFAQLHIYDTENEIRNRMDGLRSTDGRLYNQHTVSEVTTLIVGDIGTTEERDIIMQDKGGQLQRIDEFHTTYLAFHYPLIFPYGEDGYRPNIAHRDLNIFDVTRRNRLTIREWLAFRIQTRCDEENNLLLSRRLFQQFLVDGYIMLEGEILNWLRKNQSKLRVSKFTSLNADQNQMTESSTGKIVIFPSSYVGSRRFMDQLYYDGIAICSKVGFLDLFITFTCNPNKPEIQRVLGPLNLKP</sequence>
<evidence type="ECO:0000313" key="3">
    <source>
        <dbReference type="Proteomes" id="UP001058974"/>
    </source>
</evidence>
<dbReference type="PANTHER" id="PTHR45786">
    <property type="entry name" value="DNA BINDING PROTEIN-LIKE"/>
    <property type="match status" value="1"/>
</dbReference>